<dbReference type="AlphaFoldDB" id="A0A2H6KI13"/>
<evidence type="ECO:0000313" key="2">
    <source>
        <dbReference type="Proteomes" id="UP000236319"/>
    </source>
</evidence>
<dbReference type="VEuPathDB" id="PiroplasmaDB:BOVATA_041290"/>
<dbReference type="GeneID" id="39876406"/>
<reference evidence="1 2" key="1">
    <citation type="journal article" date="2017" name="BMC Genomics">
        <title>Whole-genome assembly of Babesia ovata and comparative genomics between closely related pathogens.</title>
        <authorList>
            <person name="Yamagishi J."/>
            <person name="Asada M."/>
            <person name="Hakimi H."/>
            <person name="Tanaka T.Q."/>
            <person name="Sugimoto C."/>
            <person name="Kawazu S."/>
        </authorList>
    </citation>
    <scope>NUCLEOTIDE SEQUENCE [LARGE SCALE GENOMIC DNA]</scope>
    <source>
        <strain evidence="1 2">Miyake</strain>
    </source>
</reference>
<gene>
    <name evidence="1" type="ORF">BOVATA_041290</name>
</gene>
<keyword evidence="2" id="KW-1185">Reference proteome</keyword>
<sequence length="155" mass="17366">MNAKQMRSSQIRIKLLGTVPNCCLYVVGKHGQFIFTGSIDRQIQWSVCDETEYTNVCQRVNKILESKASFRRFAVFGNTCKIIITEENVVQIRPSGKGSDIAVMFSEIIICGHNFAGASVVGTKADKGITKMGYLAGAKNYWHRSDHLYILRAQQ</sequence>
<dbReference type="Proteomes" id="UP000236319">
    <property type="component" value="Unassembled WGS sequence"/>
</dbReference>
<accession>A0A2H6KI13</accession>
<organism evidence="1 2">
    <name type="scientific">Babesia ovata</name>
    <dbReference type="NCBI Taxonomy" id="189622"/>
    <lineage>
        <taxon>Eukaryota</taxon>
        <taxon>Sar</taxon>
        <taxon>Alveolata</taxon>
        <taxon>Apicomplexa</taxon>
        <taxon>Aconoidasida</taxon>
        <taxon>Piroplasmida</taxon>
        <taxon>Babesiidae</taxon>
        <taxon>Babesia</taxon>
    </lineage>
</organism>
<comment type="caution">
    <text evidence="1">The sequence shown here is derived from an EMBL/GenBank/DDBJ whole genome shotgun (WGS) entry which is preliminary data.</text>
</comment>
<protein>
    <submittedName>
        <fullName evidence="1">Ribonuclease P, putative</fullName>
    </submittedName>
</protein>
<proteinExistence type="predicted"/>
<evidence type="ECO:0000313" key="1">
    <source>
        <dbReference type="EMBL" id="GBE62636.1"/>
    </source>
</evidence>
<dbReference type="RefSeq" id="XP_028868879.1">
    <property type="nucleotide sequence ID" value="XM_029013046.1"/>
</dbReference>
<dbReference type="EMBL" id="BDSA01000006">
    <property type="protein sequence ID" value="GBE62636.1"/>
    <property type="molecule type" value="Genomic_DNA"/>
</dbReference>
<name>A0A2H6KI13_9APIC</name>